<evidence type="ECO:0000313" key="6">
    <source>
        <dbReference type="Proteomes" id="UP000823910"/>
    </source>
</evidence>
<dbReference type="Pfam" id="PF08239">
    <property type="entry name" value="SH3_3"/>
    <property type="match status" value="1"/>
</dbReference>
<dbReference type="GO" id="GO:0009253">
    <property type="term" value="P:peptidoglycan catabolic process"/>
    <property type="evidence" value="ECO:0007669"/>
    <property type="project" value="InterPro"/>
</dbReference>
<comment type="caution">
    <text evidence="5">The sequence shown here is derived from an EMBL/GenBank/DDBJ whole genome shotgun (WGS) entry which is preliminary data.</text>
</comment>
<dbReference type="PROSITE" id="PS51257">
    <property type="entry name" value="PROKAR_LIPOPROTEIN"/>
    <property type="match status" value="1"/>
</dbReference>
<proteinExistence type="predicted"/>
<feature type="domain" description="SH3b" evidence="4">
    <location>
        <begin position="112"/>
        <end position="163"/>
    </location>
</feature>
<dbReference type="InterPro" id="IPR050695">
    <property type="entry name" value="N-acetylmuramoyl_amidase_3"/>
</dbReference>
<reference evidence="5" key="1">
    <citation type="journal article" date="2021" name="PeerJ">
        <title>Extensive microbial diversity within the chicken gut microbiome revealed by metagenomics and culture.</title>
        <authorList>
            <person name="Gilroy R."/>
            <person name="Ravi A."/>
            <person name="Getino M."/>
            <person name="Pursley I."/>
            <person name="Horton D.L."/>
            <person name="Alikhan N.F."/>
            <person name="Baker D."/>
            <person name="Gharbi K."/>
            <person name="Hall N."/>
            <person name="Watson M."/>
            <person name="Adriaenssens E.M."/>
            <person name="Foster-Nyarko E."/>
            <person name="Jarju S."/>
            <person name="Secka A."/>
            <person name="Antonio M."/>
            <person name="Oren A."/>
            <person name="Chaudhuri R.R."/>
            <person name="La Ragione R."/>
            <person name="Hildebrand F."/>
            <person name="Pallen M.J."/>
        </authorList>
    </citation>
    <scope>NUCLEOTIDE SEQUENCE</scope>
    <source>
        <strain evidence="5">CHK180-15479</strain>
    </source>
</reference>
<evidence type="ECO:0000256" key="2">
    <source>
        <dbReference type="ARBA" id="ARBA00023316"/>
    </source>
</evidence>
<dbReference type="Gene3D" id="2.30.30.40">
    <property type="entry name" value="SH3 Domains"/>
    <property type="match status" value="1"/>
</dbReference>
<evidence type="ECO:0000256" key="1">
    <source>
        <dbReference type="ARBA" id="ARBA00022801"/>
    </source>
</evidence>
<dbReference type="EMBL" id="DWWT01000026">
    <property type="protein sequence ID" value="HJC05660.1"/>
    <property type="molecule type" value="Genomic_DNA"/>
</dbReference>
<dbReference type="InterPro" id="IPR003646">
    <property type="entry name" value="SH3-like_bac-type"/>
</dbReference>
<keyword evidence="1" id="KW-0378">Hydrolase</keyword>
<gene>
    <name evidence="5" type="ORF">H9704_05835</name>
</gene>
<evidence type="ECO:0000313" key="5">
    <source>
        <dbReference type="EMBL" id="HJC05660.1"/>
    </source>
</evidence>
<reference evidence="5" key="2">
    <citation type="submission" date="2021-04" db="EMBL/GenBank/DDBJ databases">
        <authorList>
            <person name="Gilroy R."/>
        </authorList>
    </citation>
    <scope>NUCLEOTIDE SEQUENCE</scope>
    <source>
        <strain evidence="5">CHK180-15479</strain>
    </source>
</reference>
<evidence type="ECO:0000259" key="3">
    <source>
        <dbReference type="Pfam" id="PF01520"/>
    </source>
</evidence>
<accession>A0A9D2SGU5</accession>
<dbReference type="AlphaFoldDB" id="A0A9D2SGU5"/>
<dbReference type="GO" id="GO:0071555">
    <property type="term" value="P:cell wall organization"/>
    <property type="evidence" value="ECO:0007669"/>
    <property type="project" value="UniProtKB-KW"/>
</dbReference>
<sequence>MRRNEKRRGAGNRRAAFICALGVCLGTASVLGGCGYASSAEIKSQAEAQELGEQEDEGQTASREEVLSIGASGETPQAQTEAVDVQRTQAAPLPPFEEVSDTVYVKTSDGGSVRVRSSCDTSSAENILGNISYGTELPRTGKNSEWTRIAYEGGVGYISSDYIAEEKPEALVTSVSLNPSWTYAEFSKINSGAAIFRQSTAQNRKNITICVNAGHGTSGGASVKTLCHPDGTPKVTSGTTAAGATTAAAVSGGMTFADGTPESQVTLSMALIFRDKLLAAGYDVLMIRESEDVQLDNIARTVIANNASDCHIALHWDSTASDKGAFYMSVPDVASYRNMEPVKSHWQQHNALGESLIAGLKGAGVKIFSSGAMAMDLTQTSFSTVPSIDIELGDKASDHSQATLENLADGLVAGVNAYFG</sequence>
<keyword evidence="2" id="KW-0961">Cell wall biogenesis/degradation</keyword>
<dbReference type="InterPro" id="IPR002508">
    <property type="entry name" value="MurNAc-LAA_cat"/>
</dbReference>
<dbReference type="SUPFAM" id="SSF53187">
    <property type="entry name" value="Zn-dependent exopeptidases"/>
    <property type="match status" value="1"/>
</dbReference>
<protein>
    <submittedName>
        <fullName evidence="5">N-acetylmuramoyl-L-alanine amidase</fullName>
    </submittedName>
</protein>
<organism evidence="5 6">
    <name type="scientific">Candidatus Enterocloster excrementipullorum</name>
    <dbReference type="NCBI Taxonomy" id="2838559"/>
    <lineage>
        <taxon>Bacteria</taxon>
        <taxon>Bacillati</taxon>
        <taxon>Bacillota</taxon>
        <taxon>Clostridia</taxon>
        <taxon>Lachnospirales</taxon>
        <taxon>Lachnospiraceae</taxon>
        <taxon>Enterocloster</taxon>
    </lineage>
</organism>
<feature type="domain" description="MurNAc-LAA" evidence="3">
    <location>
        <begin position="209"/>
        <end position="384"/>
    </location>
</feature>
<dbReference type="CDD" id="cd02696">
    <property type="entry name" value="MurNAc-LAA"/>
    <property type="match status" value="1"/>
</dbReference>
<dbReference type="Gene3D" id="3.40.630.40">
    <property type="entry name" value="Zn-dependent exopeptidases"/>
    <property type="match status" value="1"/>
</dbReference>
<dbReference type="Pfam" id="PF01520">
    <property type="entry name" value="Amidase_3"/>
    <property type="match status" value="1"/>
</dbReference>
<dbReference type="GO" id="GO:0008745">
    <property type="term" value="F:N-acetylmuramoyl-L-alanine amidase activity"/>
    <property type="evidence" value="ECO:0007669"/>
    <property type="project" value="InterPro"/>
</dbReference>
<dbReference type="PANTHER" id="PTHR30404:SF0">
    <property type="entry name" value="N-ACETYLMURAMOYL-L-ALANINE AMIDASE AMIC"/>
    <property type="match status" value="1"/>
</dbReference>
<dbReference type="GO" id="GO:0030288">
    <property type="term" value="C:outer membrane-bounded periplasmic space"/>
    <property type="evidence" value="ECO:0007669"/>
    <property type="project" value="TreeGrafter"/>
</dbReference>
<dbReference type="PANTHER" id="PTHR30404">
    <property type="entry name" value="N-ACETYLMURAMOYL-L-ALANINE AMIDASE"/>
    <property type="match status" value="1"/>
</dbReference>
<name>A0A9D2SGU5_9FIRM</name>
<dbReference type="Proteomes" id="UP000823910">
    <property type="component" value="Unassembled WGS sequence"/>
</dbReference>
<evidence type="ECO:0000259" key="4">
    <source>
        <dbReference type="Pfam" id="PF08239"/>
    </source>
</evidence>